<evidence type="ECO:0000313" key="3">
    <source>
        <dbReference type="Proteomes" id="UP001364156"/>
    </source>
</evidence>
<evidence type="ECO:0000313" key="2">
    <source>
        <dbReference type="EMBL" id="WWR45550.1"/>
    </source>
</evidence>
<reference evidence="2 3" key="1">
    <citation type="submission" date="2023-10" db="EMBL/GenBank/DDBJ databases">
        <title>Roseovarius strain S88 nov., isolated from a marine algae.</title>
        <authorList>
            <person name="Lee M.W."/>
            <person name="Lee J.K."/>
            <person name="Kim J.M."/>
            <person name="Choi D.G."/>
            <person name="Baek J.H."/>
            <person name="Bayburt H."/>
            <person name="Jung J.J."/>
            <person name="Han D.M."/>
            <person name="Jeon C.O."/>
        </authorList>
    </citation>
    <scope>NUCLEOTIDE SEQUENCE [LARGE SCALE GENOMIC DNA]</scope>
    <source>
        <strain evidence="2 3">S88</strain>
    </source>
</reference>
<proteinExistence type="predicted"/>
<dbReference type="Proteomes" id="UP001364156">
    <property type="component" value="Chromosome"/>
</dbReference>
<organism evidence="2 3">
    <name type="scientific">Roseovarius phycicola</name>
    <dbReference type="NCBI Taxonomy" id="3080976"/>
    <lineage>
        <taxon>Bacteria</taxon>
        <taxon>Pseudomonadati</taxon>
        <taxon>Pseudomonadota</taxon>
        <taxon>Alphaproteobacteria</taxon>
        <taxon>Rhodobacterales</taxon>
        <taxon>Roseobacteraceae</taxon>
        <taxon>Roseovarius</taxon>
    </lineage>
</organism>
<evidence type="ECO:0000259" key="1">
    <source>
        <dbReference type="Pfam" id="PF03992"/>
    </source>
</evidence>
<feature type="domain" description="ABM" evidence="1">
    <location>
        <begin position="10"/>
        <end position="68"/>
    </location>
</feature>
<sequence length="105" mass="11975">MVVRNWEAAVGRADIDAWINTFRDRVLPNMQALDGFLDVTFLTKRDGDPCHVKVLTRWRNMAAITAFAGDNPAQTVLPDFMAPFFKSYDAEATFYDEVLREEAND</sequence>
<name>A0ABZ2HD98_9RHOB</name>
<dbReference type="GO" id="GO:0004497">
    <property type="term" value="F:monooxygenase activity"/>
    <property type="evidence" value="ECO:0007669"/>
    <property type="project" value="UniProtKB-KW"/>
</dbReference>
<keyword evidence="3" id="KW-1185">Reference proteome</keyword>
<dbReference type="Gene3D" id="3.30.70.100">
    <property type="match status" value="1"/>
</dbReference>
<dbReference type="InterPro" id="IPR007138">
    <property type="entry name" value="ABM_dom"/>
</dbReference>
<keyword evidence="2" id="KW-0503">Monooxygenase</keyword>
<keyword evidence="2" id="KW-0560">Oxidoreductase</keyword>
<gene>
    <name evidence="2" type="ORF">RZ517_12175</name>
</gene>
<dbReference type="EMBL" id="CP146069">
    <property type="protein sequence ID" value="WWR45550.1"/>
    <property type="molecule type" value="Genomic_DNA"/>
</dbReference>
<protein>
    <submittedName>
        <fullName evidence="2">Antibiotic biosynthesis monooxygenase</fullName>
    </submittedName>
</protein>
<dbReference type="SUPFAM" id="SSF54909">
    <property type="entry name" value="Dimeric alpha+beta barrel"/>
    <property type="match status" value="1"/>
</dbReference>
<dbReference type="Pfam" id="PF03992">
    <property type="entry name" value="ABM"/>
    <property type="match status" value="1"/>
</dbReference>
<accession>A0ABZ2HD98</accession>
<dbReference type="InterPro" id="IPR011008">
    <property type="entry name" value="Dimeric_a/b-barrel"/>
</dbReference>